<sequence>MIINLQASVVISHRMEAIFGLLVIEKGFCNHLLRERLSCYAETDVNQTDNGRLGWSVALMCVKHS</sequence>
<dbReference type="EMBL" id="JYDI01000049">
    <property type="protein sequence ID" value="KRY55893.1"/>
    <property type="molecule type" value="Genomic_DNA"/>
</dbReference>
<accession>A0A0V1D2Z7</accession>
<organism evidence="1 2">
    <name type="scientific">Trichinella britovi</name>
    <name type="common">Parasitic roundworm</name>
    <dbReference type="NCBI Taxonomy" id="45882"/>
    <lineage>
        <taxon>Eukaryota</taxon>
        <taxon>Metazoa</taxon>
        <taxon>Ecdysozoa</taxon>
        <taxon>Nematoda</taxon>
        <taxon>Enoplea</taxon>
        <taxon>Dorylaimia</taxon>
        <taxon>Trichinellida</taxon>
        <taxon>Trichinellidae</taxon>
        <taxon>Trichinella</taxon>
    </lineage>
</organism>
<gene>
    <name evidence="1" type="ORF">T03_17822</name>
</gene>
<evidence type="ECO:0000313" key="2">
    <source>
        <dbReference type="Proteomes" id="UP000054653"/>
    </source>
</evidence>
<keyword evidence="2" id="KW-1185">Reference proteome</keyword>
<dbReference type="Proteomes" id="UP000054653">
    <property type="component" value="Unassembled WGS sequence"/>
</dbReference>
<dbReference type="AlphaFoldDB" id="A0A0V1D2Z7"/>
<comment type="caution">
    <text evidence="1">The sequence shown here is derived from an EMBL/GenBank/DDBJ whole genome shotgun (WGS) entry which is preliminary data.</text>
</comment>
<proteinExistence type="predicted"/>
<name>A0A0V1D2Z7_TRIBR</name>
<protein>
    <submittedName>
        <fullName evidence="1">Uncharacterized protein</fullName>
    </submittedName>
</protein>
<reference evidence="1 2" key="1">
    <citation type="submission" date="2015-01" db="EMBL/GenBank/DDBJ databases">
        <title>Evolution of Trichinella species and genotypes.</title>
        <authorList>
            <person name="Korhonen P.K."/>
            <person name="Edoardo P."/>
            <person name="Giuseppe L.R."/>
            <person name="Gasser R.B."/>
        </authorList>
    </citation>
    <scope>NUCLEOTIDE SEQUENCE [LARGE SCALE GENOMIC DNA]</scope>
    <source>
        <strain evidence="1">ISS120</strain>
    </source>
</reference>
<evidence type="ECO:0000313" key="1">
    <source>
        <dbReference type="EMBL" id="KRY55893.1"/>
    </source>
</evidence>